<feature type="region of interest" description="Disordered" evidence="4">
    <location>
        <begin position="41"/>
        <end position="134"/>
    </location>
</feature>
<feature type="domain" description="Fe/B12 periplasmic-binding" evidence="6">
    <location>
        <begin position="153"/>
        <end position="401"/>
    </location>
</feature>
<keyword evidence="2 5" id="KW-0732">Signal</keyword>
<evidence type="ECO:0000256" key="5">
    <source>
        <dbReference type="SAM" id="SignalP"/>
    </source>
</evidence>
<dbReference type="PROSITE" id="PS50983">
    <property type="entry name" value="FE_B12_PBP"/>
    <property type="match status" value="1"/>
</dbReference>
<dbReference type="Pfam" id="PF01497">
    <property type="entry name" value="Peripla_BP_2"/>
    <property type="match status" value="1"/>
</dbReference>
<comment type="similarity">
    <text evidence="1">Belongs to the bacterial solute-binding protein 8 family.</text>
</comment>
<evidence type="ECO:0000256" key="3">
    <source>
        <dbReference type="SAM" id="Coils"/>
    </source>
</evidence>
<reference evidence="7 8" key="1">
    <citation type="submission" date="2021-03" db="EMBL/GenBank/DDBJ databases">
        <title>Genomic Encyclopedia of Type Strains, Phase IV (KMG-IV): sequencing the most valuable type-strain genomes for metagenomic binning, comparative biology and taxonomic classification.</title>
        <authorList>
            <person name="Goeker M."/>
        </authorList>
    </citation>
    <scope>NUCLEOTIDE SEQUENCE [LARGE SCALE GENOMIC DNA]</scope>
    <source>
        <strain evidence="7 8">DSM 27138</strain>
    </source>
</reference>
<feature type="compositionally biased region" description="Low complexity" evidence="4">
    <location>
        <begin position="41"/>
        <end position="58"/>
    </location>
</feature>
<evidence type="ECO:0000256" key="4">
    <source>
        <dbReference type="SAM" id="MobiDB-lite"/>
    </source>
</evidence>
<feature type="compositionally biased region" description="Low complexity" evidence="4">
    <location>
        <begin position="66"/>
        <end position="121"/>
    </location>
</feature>
<protein>
    <submittedName>
        <fullName evidence="7">Iron complex transport system substrate-binding protein</fullName>
    </submittedName>
</protein>
<evidence type="ECO:0000259" key="6">
    <source>
        <dbReference type="PROSITE" id="PS50983"/>
    </source>
</evidence>
<feature type="chain" id="PRO_5047290587" evidence="5">
    <location>
        <begin position="24"/>
        <end position="404"/>
    </location>
</feature>
<dbReference type="RefSeq" id="WP_245302507.1">
    <property type="nucleotide sequence ID" value="NZ_JAGGLG010000013.1"/>
</dbReference>
<evidence type="ECO:0000256" key="1">
    <source>
        <dbReference type="ARBA" id="ARBA00008814"/>
    </source>
</evidence>
<keyword evidence="8" id="KW-1185">Reference proteome</keyword>
<dbReference type="SUPFAM" id="SSF53807">
    <property type="entry name" value="Helical backbone' metal receptor"/>
    <property type="match status" value="1"/>
</dbReference>
<feature type="signal peptide" evidence="5">
    <location>
        <begin position="1"/>
        <end position="23"/>
    </location>
</feature>
<evidence type="ECO:0000313" key="7">
    <source>
        <dbReference type="EMBL" id="MBP2018433.1"/>
    </source>
</evidence>
<dbReference type="PANTHER" id="PTHR30535:SF34">
    <property type="entry name" value="MOLYBDATE-BINDING PROTEIN MOLA"/>
    <property type="match status" value="1"/>
</dbReference>
<feature type="coiled-coil region" evidence="3">
    <location>
        <begin position="254"/>
        <end position="285"/>
    </location>
</feature>
<evidence type="ECO:0000256" key="2">
    <source>
        <dbReference type="ARBA" id="ARBA00022729"/>
    </source>
</evidence>
<organism evidence="7 8">
    <name type="scientific">Symbiobacterium terraclitae</name>
    <dbReference type="NCBI Taxonomy" id="557451"/>
    <lineage>
        <taxon>Bacteria</taxon>
        <taxon>Bacillati</taxon>
        <taxon>Bacillota</taxon>
        <taxon>Clostridia</taxon>
        <taxon>Eubacteriales</taxon>
        <taxon>Symbiobacteriaceae</taxon>
        <taxon>Symbiobacterium</taxon>
    </lineage>
</organism>
<accession>A0ABS4JSC9</accession>
<gene>
    <name evidence="7" type="ORF">J2Z79_001844</name>
</gene>
<dbReference type="InterPro" id="IPR002491">
    <property type="entry name" value="ABC_transptr_periplasmic_BD"/>
</dbReference>
<dbReference type="Proteomes" id="UP001519289">
    <property type="component" value="Unassembled WGS sequence"/>
</dbReference>
<keyword evidence="3" id="KW-0175">Coiled coil</keyword>
<dbReference type="Gene3D" id="3.40.50.1980">
    <property type="entry name" value="Nitrogenase molybdenum iron protein domain"/>
    <property type="match status" value="2"/>
</dbReference>
<dbReference type="NCBIfam" id="NF038402">
    <property type="entry name" value="TroA_like"/>
    <property type="match status" value="1"/>
</dbReference>
<evidence type="ECO:0000313" key="8">
    <source>
        <dbReference type="Proteomes" id="UP001519289"/>
    </source>
</evidence>
<dbReference type="InterPro" id="IPR054828">
    <property type="entry name" value="Vit_B12_bind_prot"/>
</dbReference>
<sequence>MKKRCLVSFVLSLLLLVGLLAGCAGNPPATGGANGAAAGMDIQPGARGSDGAAASGSQSGSGGRDGAAASGSQPGSGGSAVSDASGSQHGAGEPNPAANAGSRHTAGGNAASQGSGEQAAGTPGRPGDKQTTYPIAVTDGAGRAVTIQAEPTRVISVAPSNTELMFALGKGGLLVGRSDWDDYPPEAGEIESIGGFYPPDYEKIIALEPDLILLTGGSVEARERLENAYGLTTLVLDPANFAELYDGILMLGRVVNAQEAAERLVAEMQREVRAIEEKAATAATRPVVFYEVWYDPIITAGPGSFIDDMIRIAGGTNAAAFAGEPWPAISLEELVAADPDIIVARSEGAAQEARQRAGWESITAVREGRVLGLPDENIVVRPGPRLIQGLRWFARHIHPELFGR</sequence>
<dbReference type="CDD" id="cd01143">
    <property type="entry name" value="YvrC"/>
    <property type="match status" value="1"/>
</dbReference>
<name>A0ABS4JSC9_9FIRM</name>
<dbReference type="PANTHER" id="PTHR30535">
    <property type="entry name" value="VITAMIN B12-BINDING PROTEIN"/>
    <property type="match status" value="1"/>
</dbReference>
<comment type="caution">
    <text evidence="7">The sequence shown here is derived from an EMBL/GenBank/DDBJ whole genome shotgun (WGS) entry which is preliminary data.</text>
</comment>
<dbReference type="EMBL" id="JAGGLG010000013">
    <property type="protein sequence ID" value="MBP2018433.1"/>
    <property type="molecule type" value="Genomic_DNA"/>
</dbReference>
<dbReference type="PROSITE" id="PS51257">
    <property type="entry name" value="PROKAR_LIPOPROTEIN"/>
    <property type="match status" value="1"/>
</dbReference>
<proteinExistence type="inferred from homology"/>
<dbReference type="InterPro" id="IPR050902">
    <property type="entry name" value="ABC_Transporter_SBP"/>
</dbReference>